<dbReference type="InterPro" id="IPR013320">
    <property type="entry name" value="ConA-like_dom_sf"/>
</dbReference>
<feature type="domain" description="GH16" evidence="7">
    <location>
        <begin position="44"/>
        <end position="289"/>
    </location>
</feature>
<dbReference type="AlphaFoldDB" id="A0A139ANE8"/>
<keyword evidence="1 6" id="KW-0732">Signal</keyword>
<dbReference type="Proteomes" id="UP000070544">
    <property type="component" value="Unassembled WGS sequence"/>
</dbReference>
<dbReference type="Pfam" id="PF00722">
    <property type="entry name" value="Glyco_hydro_16"/>
    <property type="match status" value="1"/>
</dbReference>
<reference evidence="8 9" key="1">
    <citation type="journal article" date="2015" name="Genome Biol. Evol.">
        <title>Phylogenomic analyses indicate that early fungi evolved digesting cell walls of algal ancestors of land plants.</title>
        <authorList>
            <person name="Chang Y."/>
            <person name="Wang S."/>
            <person name="Sekimoto S."/>
            <person name="Aerts A.L."/>
            <person name="Choi C."/>
            <person name="Clum A."/>
            <person name="LaButti K.M."/>
            <person name="Lindquist E.A."/>
            <person name="Yee Ngan C."/>
            <person name="Ohm R.A."/>
            <person name="Salamov A.A."/>
            <person name="Grigoriev I.V."/>
            <person name="Spatafora J.W."/>
            <person name="Berbee M.L."/>
        </authorList>
    </citation>
    <scope>NUCLEOTIDE SEQUENCE [LARGE SCALE GENOMIC DNA]</scope>
    <source>
        <strain evidence="8 9">JEL478</strain>
    </source>
</reference>
<dbReference type="OrthoDB" id="4781at2759"/>
<keyword evidence="2 8" id="KW-0378">Hydrolase</keyword>
<dbReference type="InterPro" id="IPR050546">
    <property type="entry name" value="Glycosyl_Hydrlase_16"/>
</dbReference>
<dbReference type="Gene3D" id="2.60.120.200">
    <property type="match status" value="1"/>
</dbReference>
<dbReference type="InterPro" id="IPR000757">
    <property type="entry name" value="Beta-glucanase-like"/>
</dbReference>
<evidence type="ECO:0000256" key="4">
    <source>
        <dbReference type="SAM" id="MobiDB-lite"/>
    </source>
</evidence>
<protein>
    <submittedName>
        <fullName evidence="8">Glycoside hydrolase family 16 protein</fullName>
    </submittedName>
</protein>
<proteinExistence type="predicted"/>
<feature type="transmembrane region" description="Helical" evidence="5">
    <location>
        <begin position="408"/>
        <end position="433"/>
    </location>
</feature>
<feature type="chain" id="PRO_5007296329" evidence="6">
    <location>
        <begin position="30"/>
        <end position="532"/>
    </location>
</feature>
<dbReference type="PROSITE" id="PS51762">
    <property type="entry name" value="GH16_2"/>
    <property type="match status" value="1"/>
</dbReference>
<dbReference type="GO" id="GO:0004553">
    <property type="term" value="F:hydrolase activity, hydrolyzing O-glycosyl compounds"/>
    <property type="evidence" value="ECO:0007669"/>
    <property type="project" value="InterPro"/>
</dbReference>
<keyword evidence="5" id="KW-0812">Transmembrane</keyword>
<gene>
    <name evidence="8" type="ORF">M427DRAFT_54072</name>
</gene>
<evidence type="ECO:0000259" key="7">
    <source>
        <dbReference type="PROSITE" id="PS51762"/>
    </source>
</evidence>
<dbReference type="EMBL" id="KQ965743">
    <property type="protein sequence ID" value="KXS18270.1"/>
    <property type="molecule type" value="Genomic_DNA"/>
</dbReference>
<dbReference type="SUPFAM" id="SSF49899">
    <property type="entry name" value="Concanavalin A-like lectins/glucanases"/>
    <property type="match status" value="1"/>
</dbReference>
<dbReference type="PANTHER" id="PTHR10963">
    <property type="entry name" value="GLYCOSYL HYDROLASE-RELATED"/>
    <property type="match status" value="1"/>
</dbReference>
<accession>A0A139ANE8</accession>
<evidence type="ECO:0000313" key="9">
    <source>
        <dbReference type="Proteomes" id="UP000070544"/>
    </source>
</evidence>
<evidence type="ECO:0000256" key="2">
    <source>
        <dbReference type="ARBA" id="ARBA00022801"/>
    </source>
</evidence>
<evidence type="ECO:0000256" key="5">
    <source>
        <dbReference type="SAM" id="Phobius"/>
    </source>
</evidence>
<feature type="region of interest" description="Disordered" evidence="4">
    <location>
        <begin position="486"/>
        <end position="532"/>
    </location>
</feature>
<dbReference type="GO" id="GO:0005975">
    <property type="term" value="P:carbohydrate metabolic process"/>
    <property type="evidence" value="ECO:0007669"/>
    <property type="project" value="InterPro"/>
</dbReference>
<keyword evidence="3" id="KW-0326">Glycosidase</keyword>
<evidence type="ECO:0000256" key="6">
    <source>
        <dbReference type="SAM" id="SignalP"/>
    </source>
</evidence>
<feature type="signal peptide" evidence="6">
    <location>
        <begin position="1"/>
        <end position="29"/>
    </location>
</feature>
<keyword evidence="5" id="KW-1133">Transmembrane helix</keyword>
<keyword evidence="9" id="KW-1185">Reference proteome</keyword>
<evidence type="ECO:0000256" key="3">
    <source>
        <dbReference type="ARBA" id="ARBA00023295"/>
    </source>
</evidence>
<evidence type="ECO:0000313" key="8">
    <source>
        <dbReference type="EMBL" id="KXS18270.1"/>
    </source>
</evidence>
<dbReference type="PANTHER" id="PTHR10963:SF22">
    <property type="entry name" value="GLYCOSIDASE CRH2-RELATED"/>
    <property type="match status" value="1"/>
</dbReference>
<evidence type="ECO:0000256" key="1">
    <source>
        <dbReference type="ARBA" id="ARBA00022729"/>
    </source>
</evidence>
<dbReference type="STRING" id="1344416.A0A139ANE8"/>
<name>A0A139ANE8_GONPJ</name>
<organism evidence="8 9">
    <name type="scientific">Gonapodya prolifera (strain JEL478)</name>
    <name type="common">Monoblepharis prolifera</name>
    <dbReference type="NCBI Taxonomy" id="1344416"/>
    <lineage>
        <taxon>Eukaryota</taxon>
        <taxon>Fungi</taxon>
        <taxon>Fungi incertae sedis</taxon>
        <taxon>Chytridiomycota</taxon>
        <taxon>Chytridiomycota incertae sedis</taxon>
        <taxon>Monoblepharidomycetes</taxon>
        <taxon>Monoblepharidales</taxon>
        <taxon>Gonapodyaceae</taxon>
        <taxon>Gonapodya</taxon>
    </lineage>
</organism>
<sequence length="532" mass="57208">MRLYASSSVGLTLGIIALLVALFTSTVVGQQQQQANRKPLNHQTIYGDDIKPPCANYTENFDDPSKLINWQDWFNLPDRQVWIMEDFPNANITNNELVLKLLGNGISATTGKQEGLNVIVAFSRWFHYGRVSATMKVAKGPGVVSAFIVDSYTPSASPGDELDQEWTGQSTNIYQTNWFGLGKLNYPTGAPAASQHYGNGASFTASGGSDYHDQYHTFSMERTHDYIRWFVDGVQVRQVLRSDTGDADYPDRLGAVLFNIWDAGQQAPGTVEWAGGATDWSINPNPNYEVHVKQFQIVCYDSPGNWTAPTMTLSGTALPRRTTSLANGVRTVPINGTWWFAPTSPAEAAGSYVPYTTAAAATGAAGIGLVTGAPVVTRTATATADPGSLNAAIDQQNATASNGVIAGLSLPAVIGIAGGALALIVLVAGALIYRRRRSRRYQPARTASQRRWAQTIASLDPAPNRWGAPLVEDEIGLRDADEHFAIGRPSRDSMTSVDVDGRPSDVGRTSMGGRPSIGGRGEEREGLVGGRR</sequence>
<keyword evidence="5" id="KW-0472">Membrane</keyword>